<dbReference type="EMBL" id="GIFC01001680">
    <property type="protein sequence ID" value="MXU83763.1"/>
    <property type="molecule type" value="Transcribed_RNA"/>
</dbReference>
<name>A0A6B0UC71_IXORI</name>
<accession>A0A6B0UC71</accession>
<feature type="transmembrane region" description="Helical" evidence="1">
    <location>
        <begin position="45"/>
        <end position="64"/>
    </location>
</feature>
<reference evidence="2" key="1">
    <citation type="submission" date="2019-12" db="EMBL/GenBank/DDBJ databases">
        <title>An insight into the sialome of adult female Ixodes ricinus ticks feeding for 6 days.</title>
        <authorList>
            <person name="Perner J."/>
            <person name="Ribeiro J.M.C."/>
        </authorList>
    </citation>
    <scope>NUCLEOTIDE SEQUENCE</scope>
    <source>
        <strain evidence="2">Semi-engorged</strain>
        <tissue evidence="2">Salivary glands</tissue>
    </source>
</reference>
<evidence type="ECO:0000313" key="2">
    <source>
        <dbReference type="EMBL" id="MXU83763.1"/>
    </source>
</evidence>
<keyword evidence="1" id="KW-0472">Membrane</keyword>
<dbReference type="AlphaFoldDB" id="A0A6B0UC71"/>
<protein>
    <submittedName>
        <fullName evidence="2">Uncharacterized protein</fullName>
    </submittedName>
</protein>
<proteinExistence type="predicted"/>
<keyword evidence="1" id="KW-0812">Transmembrane</keyword>
<evidence type="ECO:0000256" key="1">
    <source>
        <dbReference type="SAM" id="Phobius"/>
    </source>
</evidence>
<organism evidence="2">
    <name type="scientific">Ixodes ricinus</name>
    <name type="common">Common tick</name>
    <name type="synonym">Acarus ricinus</name>
    <dbReference type="NCBI Taxonomy" id="34613"/>
    <lineage>
        <taxon>Eukaryota</taxon>
        <taxon>Metazoa</taxon>
        <taxon>Ecdysozoa</taxon>
        <taxon>Arthropoda</taxon>
        <taxon>Chelicerata</taxon>
        <taxon>Arachnida</taxon>
        <taxon>Acari</taxon>
        <taxon>Parasitiformes</taxon>
        <taxon>Ixodida</taxon>
        <taxon>Ixodoidea</taxon>
        <taxon>Ixodidae</taxon>
        <taxon>Ixodinae</taxon>
        <taxon>Ixodes</taxon>
    </lineage>
</organism>
<sequence length="77" mass="8197">MQGGRAIWLVAVVVAVVGHLPDQLRVRVIAVLPPAAHHLVPIRRGTLLGVPLLLLVAPLVLVLARRVASLVRRAAVL</sequence>
<keyword evidence="1" id="KW-1133">Transmembrane helix</keyword>